<dbReference type="InterPro" id="IPR011545">
    <property type="entry name" value="DEAD/DEAH_box_helicase_dom"/>
</dbReference>
<evidence type="ECO:0000259" key="3">
    <source>
        <dbReference type="PROSITE" id="PS51192"/>
    </source>
</evidence>
<dbReference type="InterPro" id="IPR027417">
    <property type="entry name" value="P-loop_NTPase"/>
</dbReference>
<dbReference type="InterPro" id="IPR052511">
    <property type="entry name" value="ATP-dep_Helicase"/>
</dbReference>
<evidence type="ECO:0008006" key="7">
    <source>
        <dbReference type="Google" id="ProtNLM"/>
    </source>
</evidence>
<dbReference type="InterPro" id="IPR006054">
    <property type="entry name" value="DnaQ"/>
</dbReference>
<sequence length="1070" mass="114892">MTGPASQRLSTQFGRLHPAVQRWVYDQGWRGLRDVQERAVTPILAGDRDVILAAATASGKTEAAWLPIASALLADPDRAGIAAVYIGPLKALINDQHDRLTALFGDHHIAVHRWHGDVPQSQKQRVLRAPSGVLLITPESLEALFVLHGGRIATLFAGLQHVVVDELHSFVGTERGAQLQSLLHRLELVVRRAVPRIGLSATLGDFNAAADFLRPGRGADVAIVEGADDGGEIRLQLRGYVARRPDEGEDPPHETAIAQHLFETLRGSDNLVFANSRAAVEHYTDRLTRMSELLRVPNEFRPHHGNLAKDIREHVEAQLKDRSTPVTAVCTSTLEMGIDIGSVDSIAQIGPPHHVAALRQRLGRSGRRGDQPAVLRMYVAEHALDGQSSPIDALRVALFQTAAVVDLLLARWYEPPDRDNPHLSTLIQQVLSVVAQRGGARPAELFEALCGHGPFARVDRATFAALLRAMGAADLLVQDRGGLLLAGGAGDRLINHYTFYAAFRTVEEYRLIAGGRTLGTLPVDHPIAPGMLLIFGGRRWEVTAVDGRQKVIDLRPSAGGRVPPFAGGGGAVADAVRRRMLELYRTGTPPRYLDAAARALFDEGRDAYRRFLLDEQPIIGMGRDTLLFPWRGDKVMGTLALALTSRGLNVGLEGPALSVRGTDPAELRAHLAALAAANPPPAIDLAAIADDRIVDKYDEYLSDDLAILAHAARAVDVPAAWDAIRELATVTPTEPDLVLPEPGPAAGATAVLGRTPFAVVDLETTGFAAQHHDRIVEIAIVRLDPAGEVADRWTTLVNPGRDAGPTHTHGLTDEDLRSAPHFAQIAQFLADRLDGHVLVAHNARFDVGFLEAEYRRLGLDPRPRPAICTIELADRLGAGTSRRLADCCAAAKIPLDDAHTALGDATATAALFRHALRLLAPGDLAELGCRPTTFPAPWLRDHHGALTALTARPAIPRSRRPHPVHTPPSGSVAGIAARVGAAATGDHRGDAYLDVLDRALRDGVLTGDERVHLIEIARSWGLDAADVERLNARYLAELSVAAPTDPAITAQLARLAGTLASPQAGAAEPI</sequence>
<gene>
    <name evidence="5" type="ORF">GCM10022255_089200</name>
</gene>
<keyword evidence="6" id="KW-1185">Reference proteome</keyword>
<dbReference type="PROSITE" id="PS51194">
    <property type="entry name" value="HELICASE_CTER"/>
    <property type="match status" value="1"/>
</dbReference>
<dbReference type="InterPro" id="IPR012337">
    <property type="entry name" value="RNaseH-like_sf"/>
</dbReference>
<dbReference type="PROSITE" id="PS51192">
    <property type="entry name" value="HELICASE_ATP_BIND_1"/>
    <property type="match status" value="1"/>
</dbReference>
<reference evidence="6" key="1">
    <citation type="journal article" date="2019" name="Int. J. Syst. Evol. Microbiol.">
        <title>The Global Catalogue of Microorganisms (GCM) 10K type strain sequencing project: providing services to taxonomists for standard genome sequencing and annotation.</title>
        <authorList>
            <consortium name="The Broad Institute Genomics Platform"/>
            <consortium name="The Broad Institute Genome Sequencing Center for Infectious Disease"/>
            <person name="Wu L."/>
            <person name="Ma J."/>
        </authorList>
    </citation>
    <scope>NUCLEOTIDE SEQUENCE [LARGE SCALE GENOMIC DNA]</scope>
    <source>
        <strain evidence="6">JCM 17441</strain>
    </source>
</reference>
<dbReference type="Pfam" id="PF00270">
    <property type="entry name" value="DEAD"/>
    <property type="match status" value="1"/>
</dbReference>
<dbReference type="SMART" id="SM00479">
    <property type="entry name" value="EXOIII"/>
    <property type="match status" value="1"/>
</dbReference>
<dbReference type="Gene3D" id="3.40.50.300">
    <property type="entry name" value="P-loop containing nucleotide triphosphate hydrolases"/>
    <property type="match status" value="2"/>
</dbReference>
<keyword evidence="1" id="KW-0547">Nucleotide-binding</keyword>
<dbReference type="EMBL" id="BAABAT010000040">
    <property type="protein sequence ID" value="GAA4260459.1"/>
    <property type="molecule type" value="Genomic_DNA"/>
</dbReference>
<dbReference type="PANTHER" id="PTHR47962">
    <property type="entry name" value="ATP-DEPENDENT HELICASE LHR-RELATED-RELATED"/>
    <property type="match status" value="1"/>
</dbReference>
<name>A0ABP8DNS8_9ACTN</name>
<feature type="domain" description="Helicase C-terminal" evidence="4">
    <location>
        <begin position="256"/>
        <end position="410"/>
    </location>
</feature>
<dbReference type="SMART" id="SM00487">
    <property type="entry name" value="DEXDc"/>
    <property type="match status" value="1"/>
</dbReference>
<feature type="domain" description="Helicase ATP-binding" evidence="3">
    <location>
        <begin position="41"/>
        <end position="221"/>
    </location>
</feature>
<dbReference type="Proteomes" id="UP001500620">
    <property type="component" value="Unassembled WGS sequence"/>
</dbReference>
<proteinExistence type="predicted"/>
<keyword evidence="2" id="KW-0067">ATP-binding</keyword>
<dbReference type="InterPro" id="IPR013520">
    <property type="entry name" value="Ribonucl_H"/>
</dbReference>
<dbReference type="InterPro" id="IPR014001">
    <property type="entry name" value="Helicase_ATP-bd"/>
</dbReference>
<evidence type="ECO:0000256" key="2">
    <source>
        <dbReference type="ARBA" id="ARBA00022840"/>
    </source>
</evidence>
<dbReference type="InterPro" id="IPR036397">
    <property type="entry name" value="RNaseH_sf"/>
</dbReference>
<evidence type="ECO:0000313" key="6">
    <source>
        <dbReference type="Proteomes" id="UP001500620"/>
    </source>
</evidence>
<dbReference type="SUPFAM" id="SSF53098">
    <property type="entry name" value="Ribonuclease H-like"/>
    <property type="match status" value="1"/>
</dbReference>
<organism evidence="5 6">
    <name type="scientific">Dactylosporangium darangshiense</name>
    <dbReference type="NCBI Taxonomy" id="579108"/>
    <lineage>
        <taxon>Bacteria</taxon>
        <taxon>Bacillati</taxon>
        <taxon>Actinomycetota</taxon>
        <taxon>Actinomycetes</taxon>
        <taxon>Micromonosporales</taxon>
        <taxon>Micromonosporaceae</taxon>
        <taxon>Dactylosporangium</taxon>
    </lineage>
</organism>
<dbReference type="Gene3D" id="3.30.420.10">
    <property type="entry name" value="Ribonuclease H-like superfamily/Ribonuclease H"/>
    <property type="match status" value="1"/>
</dbReference>
<evidence type="ECO:0000256" key="1">
    <source>
        <dbReference type="ARBA" id="ARBA00022741"/>
    </source>
</evidence>
<dbReference type="Pfam" id="PF00271">
    <property type="entry name" value="Helicase_C"/>
    <property type="match status" value="1"/>
</dbReference>
<protein>
    <recommendedName>
        <fullName evidence="7">DEAD/DEAH box helicase</fullName>
    </recommendedName>
</protein>
<evidence type="ECO:0000259" key="4">
    <source>
        <dbReference type="PROSITE" id="PS51194"/>
    </source>
</evidence>
<dbReference type="NCBIfam" id="TIGR00573">
    <property type="entry name" value="dnaq"/>
    <property type="match status" value="1"/>
</dbReference>
<dbReference type="PANTHER" id="PTHR47962:SF5">
    <property type="entry name" value="ATP-DEPENDENT HELICASE LHR-RELATED"/>
    <property type="match status" value="1"/>
</dbReference>
<dbReference type="SMART" id="SM00490">
    <property type="entry name" value="HELICc"/>
    <property type="match status" value="1"/>
</dbReference>
<dbReference type="CDD" id="cd06127">
    <property type="entry name" value="DEDDh"/>
    <property type="match status" value="1"/>
</dbReference>
<evidence type="ECO:0000313" key="5">
    <source>
        <dbReference type="EMBL" id="GAA4260459.1"/>
    </source>
</evidence>
<comment type="caution">
    <text evidence="5">The sequence shown here is derived from an EMBL/GenBank/DDBJ whole genome shotgun (WGS) entry which is preliminary data.</text>
</comment>
<dbReference type="SUPFAM" id="SSF52540">
    <property type="entry name" value="P-loop containing nucleoside triphosphate hydrolases"/>
    <property type="match status" value="1"/>
</dbReference>
<dbReference type="RefSeq" id="WP_345137366.1">
    <property type="nucleotide sequence ID" value="NZ_BAABAT010000040.1"/>
</dbReference>
<dbReference type="InterPro" id="IPR001650">
    <property type="entry name" value="Helicase_C-like"/>
</dbReference>
<accession>A0ABP8DNS8</accession>
<dbReference type="Pfam" id="PF00929">
    <property type="entry name" value="RNase_T"/>
    <property type="match status" value="1"/>
</dbReference>